<keyword evidence="2" id="KW-1185">Reference proteome</keyword>
<comment type="caution">
    <text evidence="1">The sequence shown here is derived from an EMBL/GenBank/DDBJ whole genome shotgun (WGS) entry which is preliminary data.</text>
</comment>
<protein>
    <submittedName>
        <fullName evidence="1">Uncharacterized protein</fullName>
    </submittedName>
</protein>
<evidence type="ECO:0000313" key="2">
    <source>
        <dbReference type="Proteomes" id="UP000737018"/>
    </source>
</evidence>
<evidence type="ECO:0000313" key="1">
    <source>
        <dbReference type="EMBL" id="KAF3964939.1"/>
    </source>
</evidence>
<reference evidence="1" key="1">
    <citation type="submission" date="2020-03" db="EMBL/GenBank/DDBJ databases">
        <title>Castanea mollissima Vanexum genome sequencing.</title>
        <authorList>
            <person name="Staton M."/>
        </authorList>
    </citation>
    <scope>NUCLEOTIDE SEQUENCE</scope>
    <source>
        <tissue evidence="1">Leaf</tissue>
    </source>
</reference>
<dbReference type="AlphaFoldDB" id="A0A8J4RHS8"/>
<name>A0A8J4RHS8_9ROSI</name>
<organism evidence="1 2">
    <name type="scientific">Castanea mollissima</name>
    <name type="common">Chinese chestnut</name>
    <dbReference type="NCBI Taxonomy" id="60419"/>
    <lineage>
        <taxon>Eukaryota</taxon>
        <taxon>Viridiplantae</taxon>
        <taxon>Streptophyta</taxon>
        <taxon>Embryophyta</taxon>
        <taxon>Tracheophyta</taxon>
        <taxon>Spermatophyta</taxon>
        <taxon>Magnoliopsida</taxon>
        <taxon>eudicotyledons</taxon>
        <taxon>Gunneridae</taxon>
        <taxon>Pentapetalae</taxon>
        <taxon>rosids</taxon>
        <taxon>fabids</taxon>
        <taxon>Fagales</taxon>
        <taxon>Fagaceae</taxon>
        <taxon>Castanea</taxon>
    </lineage>
</organism>
<dbReference type="Proteomes" id="UP000737018">
    <property type="component" value="Unassembled WGS sequence"/>
</dbReference>
<dbReference type="OrthoDB" id="10475438at2759"/>
<accession>A0A8J4RHS8</accession>
<sequence>MTDQVQRCPVIVRVISANQLKLPLQPTLLVSTQTSFFEICTNGLLPFIFLLFCFQDLFSKFSNLLSLLVPGGNHFLQEKIKGQEIQEKLIISSKEYVVVAFQISPSHEQGQCSGLLSSPPTNALIWLWRGLASQ</sequence>
<proteinExistence type="predicted"/>
<dbReference type="EMBL" id="JRKL02001286">
    <property type="protein sequence ID" value="KAF3964939.1"/>
    <property type="molecule type" value="Genomic_DNA"/>
</dbReference>
<gene>
    <name evidence="1" type="ORF">CMV_010816</name>
</gene>